<keyword evidence="9" id="KW-0963">Cytoplasm</keyword>
<keyword evidence="2 9" id="KW-0479">Metal-binding</keyword>
<dbReference type="UniPathway" id="UPA00916">
    <property type="reaction ID" value="UER00889"/>
</dbReference>
<dbReference type="PRINTS" id="PR00990">
    <property type="entry name" value="RIBOKINASE"/>
</dbReference>
<keyword evidence="7 9" id="KW-0630">Potassium</keyword>
<feature type="domain" description="Carbohydrate kinase PfkB" evidence="10">
    <location>
        <begin position="7"/>
        <end position="293"/>
    </location>
</feature>
<feature type="binding site" evidence="9">
    <location>
        <position position="252"/>
    </location>
    <ligand>
        <name>substrate</name>
    </ligand>
</feature>
<dbReference type="AlphaFoldDB" id="A0A7G9R1I6"/>
<dbReference type="Proteomes" id="UP000515976">
    <property type="component" value="Chromosome"/>
</dbReference>
<keyword evidence="3 9" id="KW-0547">Nucleotide-binding</keyword>
<dbReference type="EC" id="2.7.1.15" evidence="9"/>
<comment type="function">
    <text evidence="9">Catalyzes the phosphorylation of ribose at O-5 in a reaction requiring ATP and magnesium. The resulting D-ribose-5-phosphate can then be used either for sythesis of nucleotides, histidine, and tryptophan, or as a component of the pentose phosphate pathway.</text>
</comment>
<evidence type="ECO:0000256" key="7">
    <source>
        <dbReference type="ARBA" id="ARBA00022958"/>
    </source>
</evidence>
<evidence type="ECO:0000313" key="12">
    <source>
        <dbReference type="Proteomes" id="UP000515976"/>
    </source>
</evidence>
<dbReference type="Pfam" id="PF00294">
    <property type="entry name" value="PfkB"/>
    <property type="match status" value="1"/>
</dbReference>
<keyword evidence="6 9" id="KW-0460">Magnesium</keyword>
<sequence length="299" mass="29672">MDHPCRLAVVGSVNHDVSVLLARRPGTGETVFGRRVLTAVGGKGANQARAAAWAGARPLLLARVGEDHGPAMVEELASCGVETAGVAHDPSVPSGTAVITVTDDGENAVIVVPGANAELTPQEVLEGLRGRLGAGSVVLAQAEVPTDAIGAAARAARDSGARFVLNLAPVVPLDPEVIALADPLVVNQSEAAALLGDADDGAPPTDAGALLGRARSVVLTLGAGGAAVATAQEAWTVASPRVPVVDTTGAGDAFTGVLAARLAEGCPLRRAVDDATLAGAAAVQVRGAALPPPSAETRR</sequence>
<evidence type="ECO:0000256" key="3">
    <source>
        <dbReference type="ARBA" id="ARBA00022741"/>
    </source>
</evidence>
<feature type="binding site" evidence="9">
    <location>
        <begin position="251"/>
        <end position="252"/>
    </location>
    <ligand>
        <name>ATP</name>
        <dbReference type="ChEBI" id="CHEBI:30616"/>
    </ligand>
</feature>
<evidence type="ECO:0000256" key="4">
    <source>
        <dbReference type="ARBA" id="ARBA00022777"/>
    </source>
</evidence>
<dbReference type="InterPro" id="IPR002139">
    <property type="entry name" value="Ribo/fructo_kinase"/>
</dbReference>
<dbReference type="RefSeq" id="WP_166099353.1">
    <property type="nucleotide sequence ID" value="NZ_BMMY01000005.1"/>
</dbReference>
<feature type="binding site" evidence="9">
    <location>
        <begin position="14"/>
        <end position="16"/>
    </location>
    <ligand>
        <name>substrate</name>
    </ligand>
</feature>
<keyword evidence="1 9" id="KW-0808">Transferase</keyword>
<dbReference type="HAMAP" id="MF_01987">
    <property type="entry name" value="Ribokinase"/>
    <property type="match status" value="1"/>
</dbReference>
<comment type="similarity">
    <text evidence="9">Belongs to the carbohydrate kinase PfkB family. Ribokinase subfamily.</text>
</comment>
<keyword evidence="8 9" id="KW-0119">Carbohydrate metabolism</keyword>
<dbReference type="GO" id="GO:0005524">
    <property type="term" value="F:ATP binding"/>
    <property type="evidence" value="ECO:0007669"/>
    <property type="project" value="UniProtKB-UniRule"/>
</dbReference>
<comment type="catalytic activity">
    <reaction evidence="9">
        <text>D-ribose + ATP = D-ribose 5-phosphate + ADP + H(+)</text>
        <dbReference type="Rhea" id="RHEA:13697"/>
        <dbReference type="ChEBI" id="CHEBI:15378"/>
        <dbReference type="ChEBI" id="CHEBI:30616"/>
        <dbReference type="ChEBI" id="CHEBI:47013"/>
        <dbReference type="ChEBI" id="CHEBI:78346"/>
        <dbReference type="ChEBI" id="CHEBI:456216"/>
        <dbReference type="EC" id="2.7.1.15"/>
    </reaction>
</comment>
<feature type="binding site" evidence="9">
    <location>
        <begin position="42"/>
        <end position="46"/>
    </location>
    <ligand>
        <name>substrate</name>
    </ligand>
</feature>
<evidence type="ECO:0000256" key="6">
    <source>
        <dbReference type="ARBA" id="ARBA00022842"/>
    </source>
</evidence>
<evidence type="ECO:0000256" key="8">
    <source>
        <dbReference type="ARBA" id="ARBA00023277"/>
    </source>
</evidence>
<comment type="subcellular location">
    <subcellularLocation>
        <location evidence="9">Cytoplasm</location>
    </subcellularLocation>
</comment>
<dbReference type="KEGG" id="pei:H9L10_14960"/>
<evidence type="ECO:0000256" key="2">
    <source>
        <dbReference type="ARBA" id="ARBA00022723"/>
    </source>
</evidence>
<organism evidence="11 12">
    <name type="scientific">Phycicoccus endophyticus</name>
    <dbReference type="NCBI Taxonomy" id="1690220"/>
    <lineage>
        <taxon>Bacteria</taxon>
        <taxon>Bacillati</taxon>
        <taxon>Actinomycetota</taxon>
        <taxon>Actinomycetes</taxon>
        <taxon>Micrococcales</taxon>
        <taxon>Intrasporangiaceae</taxon>
        <taxon>Phycicoccus</taxon>
    </lineage>
</organism>
<dbReference type="EMBL" id="CP060712">
    <property type="protein sequence ID" value="QNN49461.1"/>
    <property type="molecule type" value="Genomic_DNA"/>
</dbReference>
<feature type="binding site" evidence="9">
    <location>
        <position position="143"/>
    </location>
    <ligand>
        <name>substrate</name>
    </ligand>
</feature>
<dbReference type="GO" id="GO:0005829">
    <property type="term" value="C:cytosol"/>
    <property type="evidence" value="ECO:0007669"/>
    <property type="project" value="TreeGrafter"/>
</dbReference>
<feature type="binding site" evidence="9">
    <location>
        <position position="246"/>
    </location>
    <ligand>
        <name>K(+)</name>
        <dbReference type="ChEBI" id="CHEBI:29103"/>
    </ligand>
</feature>
<accession>A0A7G9R1I6</accession>
<feature type="binding site" evidence="9">
    <location>
        <position position="285"/>
    </location>
    <ligand>
        <name>K(+)</name>
        <dbReference type="ChEBI" id="CHEBI:29103"/>
    </ligand>
</feature>
<dbReference type="InterPro" id="IPR029056">
    <property type="entry name" value="Ribokinase-like"/>
</dbReference>
<comment type="cofactor">
    <cofactor evidence="9">
        <name>Mg(2+)</name>
        <dbReference type="ChEBI" id="CHEBI:18420"/>
    </cofactor>
    <text evidence="9">Requires a divalent cation, most likely magnesium in vivo, as an electrophilic catalyst to aid phosphoryl group transfer. It is the chelate of the metal and the nucleotide that is the actual substrate.</text>
</comment>
<feature type="binding site" evidence="9">
    <location>
        <position position="287"/>
    </location>
    <ligand>
        <name>K(+)</name>
        <dbReference type="ChEBI" id="CHEBI:29103"/>
    </ligand>
</feature>
<feature type="binding site" evidence="9">
    <location>
        <begin position="220"/>
        <end position="225"/>
    </location>
    <ligand>
        <name>ATP</name>
        <dbReference type="ChEBI" id="CHEBI:30616"/>
    </ligand>
</feature>
<dbReference type="GO" id="GO:0046872">
    <property type="term" value="F:metal ion binding"/>
    <property type="evidence" value="ECO:0007669"/>
    <property type="project" value="UniProtKB-KW"/>
</dbReference>
<comment type="pathway">
    <text evidence="9">Carbohydrate metabolism; D-ribose degradation; D-ribose 5-phosphate from beta-D-ribopyranose: step 2/2.</text>
</comment>
<feature type="binding site" evidence="9">
    <location>
        <position position="282"/>
    </location>
    <ligand>
        <name>K(+)</name>
        <dbReference type="ChEBI" id="CHEBI:29103"/>
    </ligand>
</feature>
<dbReference type="GO" id="GO:0004747">
    <property type="term" value="F:ribokinase activity"/>
    <property type="evidence" value="ECO:0007669"/>
    <property type="project" value="UniProtKB-UniRule"/>
</dbReference>
<comment type="caution">
    <text evidence="9">Lacks conserved residue(s) required for the propagation of feature annotation.</text>
</comment>
<dbReference type="PANTHER" id="PTHR10584:SF166">
    <property type="entry name" value="RIBOKINASE"/>
    <property type="match status" value="1"/>
</dbReference>
<gene>
    <name evidence="9" type="primary">rbsK</name>
    <name evidence="11" type="ORF">H9L10_14960</name>
</gene>
<reference evidence="11 12" key="1">
    <citation type="submission" date="2020-08" db="EMBL/GenBank/DDBJ databases">
        <title>Genome sequence of Phycicoccus endophyticus JCM 31784T.</title>
        <authorList>
            <person name="Hyun D.-W."/>
            <person name="Bae J.-W."/>
        </authorList>
    </citation>
    <scope>NUCLEOTIDE SEQUENCE [LARGE SCALE GENOMIC DNA]</scope>
    <source>
        <strain evidence="11 12">JCM 31784</strain>
    </source>
</reference>
<evidence type="ECO:0000259" key="10">
    <source>
        <dbReference type="Pfam" id="PF00294"/>
    </source>
</evidence>
<protein>
    <recommendedName>
        <fullName evidence="9">Ribokinase</fullName>
        <shortName evidence="9">RK</shortName>
        <ecNumber evidence="9">2.7.1.15</ecNumber>
    </recommendedName>
</protein>
<keyword evidence="12" id="KW-1185">Reference proteome</keyword>
<name>A0A7G9R1I6_9MICO</name>
<keyword evidence="4 9" id="KW-0418">Kinase</keyword>
<dbReference type="InterPro" id="IPR011877">
    <property type="entry name" value="Ribokinase"/>
</dbReference>
<dbReference type="Gene3D" id="3.40.1190.20">
    <property type="match status" value="1"/>
</dbReference>
<proteinExistence type="inferred from homology"/>
<evidence type="ECO:0000256" key="9">
    <source>
        <dbReference type="HAMAP-Rule" id="MF_01987"/>
    </source>
</evidence>
<comment type="activity regulation">
    <text evidence="9">Activated by a monovalent cation that binds near, but not in, the active site. The most likely occupant of the site in vivo is potassium. Ion binding induces a conformational change that may alter substrate affinity.</text>
</comment>
<dbReference type="InterPro" id="IPR011611">
    <property type="entry name" value="PfkB_dom"/>
</dbReference>
<dbReference type="SUPFAM" id="SSF53613">
    <property type="entry name" value="Ribokinase-like"/>
    <property type="match status" value="1"/>
</dbReference>
<evidence type="ECO:0000256" key="5">
    <source>
        <dbReference type="ARBA" id="ARBA00022840"/>
    </source>
</evidence>
<dbReference type="PANTHER" id="PTHR10584">
    <property type="entry name" value="SUGAR KINASE"/>
    <property type="match status" value="1"/>
</dbReference>
<dbReference type="GO" id="GO:0019303">
    <property type="term" value="P:D-ribose catabolic process"/>
    <property type="evidence" value="ECO:0007669"/>
    <property type="project" value="UniProtKB-UniRule"/>
</dbReference>
<evidence type="ECO:0000256" key="1">
    <source>
        <dbReference type="ARBA" id="ARBA00022679"/>
    </source>
</evidence>
<keyword evidence="5 9" id="KW-0067">ATP-binding</keyword>
<feature type="binding site" evidence="9">
    <location>
        <position position="248"/>
    </location>
    <ligand>
        <name>K(+)</name>
        <dbReference type="ChEBI" id="CHEBI:29103"/>
    </ligand>
</feature>
<feature type="active site" description="Proton acceptor" evidence="9">
    <location>
        <position position="252"/>
    </location>
</feature>
<comment type="subunit">
    <text evidence="9">Homodimer.</text>
</comment>
<feature type="binding site" evidence="9">
    <location>
        <position position="187"/>
    </location>
    <ligand>
        <name>ATP</name>
        <dbReference type="ChEBI" id="CHEBI:30616"/>
    </ligand>
</feature>
<evidence type="ECO:0000313" key="11">
    <source>
        <dbReference type="EMBL" id="QNN49461.1"/>
    </source>
</evidence>